<evidence type="ECO:0000256" key="5">
    <source>
        <dbReference type="ARBA" id="ARBA00022801"/>
    </source>
</evidence>
<comment type="catalytic activity">
    <reaction evidence="1 7">
        <text>Thiol-dependent hydrolysis of ester, thioester, amide, peptide and isopeptide bonds formed by the C-terminal Gly of ubiquitin (a 76-residue protein attached to proteins as an intracellular targeting signal).</text>
        <dbReference type="EC" id="3.4.19.12"/>
    </reaction>
</comment>
<comment type="similarity">
    <text evidence="7">Belongs to the peptidase C12 family.</text>
</comment>
<evidence type="ECO:0000256" key="3">
    <source>
        <dbReference type="ARBA" id="ARBA00022670"/>
    </source>
</evidence>
<evidence type="ECO:0000256" key="4">
    <source>
        <dbReference type="ARBA" id="ARBA00022786"/>
    </source>
</evidence>
<evidence type="ECO:0000313" key="11">
    <source>
        <dbReference type="Proteomes" id="UP001521785"/>
    </source>
</evidence>
<keyword evidence="11" id="KW-1185">Reference proteome</keyword>
<evidence type="ECO:0000259" key="9">
    <source>
        <dbReference type="PROSITE" id="PS52048"/>
    </source>
</evidence>
<name>A0ABR3RD38_9PLEO</name>
<accession>A0ABR3RD38</accession>
<dbReference type="EC" id="3.4.19.12" evidence="2 7"/>
<dbReference type="SUPFAM" id="SSF54001">
    <property type="entry name" value="Cysteine proteinases"/>
    <property type="match status" value="1"/>
</dbReference>
<keyword evidence="6 7" id="KW-0788">Thiol protease</keyword>
<feature type="site" description="Transition state stabilizer" evidence="7">
    <location>
        <position position="196"/>
    </location>
</feature>
<organism evidence="10 11">
    <name type="scientific">Paraconiothyrium brasiliense</name>
    <dbReference type="NCBI Taxonomy" id="300254"/>
    <lineage>
        <taxon>Eukaryota</taxon>
        <taxon>Fungi</taxon>
        <taxon>Dikarya</taxon>
        <taxon>Ascomycota</taxon>
        <taxon>Pezizomycotina</taxon>
        <taxon>Dothideomycetes</taxon>
        <taxon>Pleosporomycetidae</taxon>
        <taxon>Pleosporales</taxon>
        <taxon>Massarineae</taxon>
        <taxon>Didymosphaeriaceae</taxon>
        <taxon>Paraconiothyrium</taxon>
    </lineage>
</organism>
<feature type="active site" description="Nucleophile" evidence="7">
    <location>
        <position position="203"/>
    </location>
</feature>
<evidence type="ECO:0000256" key="8">
    <source>
        <dbReference type="SAM" id="MobiDB-lite"/>
    </source>
</evidence>
<dbReference type="Pfam" id="PF01088">
    <property type="entry name" value="Peptidase_C12"/>
    <property type="match status" value="1"/>
</dbReference>
<feature type="region of interest" description="Disordered" evidence="8">
    <location>
        <begin position="282"/>
        <end position="321"/>
    </location>
</feature>
<evidence type="ECO:0000256" key="6">
    <source>
        <dbReference type="ARBA" id="ARBA00022807"/>
    </source>
</evidence>
<dbReference type="InterPro" id="IPR001578">
    <property type="entry name" value="Peptidase_C12_UCH"/>
</dbReference>
<gene>
    <name evidence="10" type="ORF">SLS60_006742</name>
</gene>
<sequence length="538" mass="60397">MASAETSTNGSTVDHPVKVDTSHPGQPEATHGHLNSSTEISKLGLPAEHQGDPCLTHATSEKSHEEGQAGACARSPSSKKRFLSDLPDKSPSKKTKPVPKEPAQRSLSPSDVPATVVDKETWQGYCEIESDPAYFSIILRDIGIQGIDVQELHLMDSVHLTTLPPIYGLVLLFRHREFDQHNQEGACPDNVWFANQMPGQNSCATLAMIHTLLNVVAPDIDIGEHMRQFKDFTQDMTPLQRGHTFASWDFVKKIHNSFAKKMDMLENDKYIASKATRAVEKGHGKAAIAKKTADEKKTPGLQTKSRSRTARRNSEDSVQSIDSVDSFEENAHHYLAFVPIDGKVWKLDGMDKQPTLMGEYDHEQGEMWFEAVSERINKLIGAGDHDYGIFAITQSPLVPLRNKLCEADNTIKHVDSRLTTLSVDWKEFMDEEYREPPSPSFMGSFSEEQRAANPIPGSIKAAIAKEGVSELLNRHRNLVTEMRRVVLQYMEKEQEVFEQGERAEARRWDYGPAIQAWIGMLAENGFLEENLKFFEEEK</sequence>
<protein>
    <recommendedName>
        <fullName evidence="2 7">ubiquitinyl hydrolase 1</fullName>
        <ecNumber evidence="2 7">3.4.19.12</ecNumber>
    </recommendedName>
</protein>
<dbReference type="PROSITE" id="PS52048">
    <property type="entry name" value="UCH_DOMAIN"/>
    <property type="match status" value="1"/>
</dbReference>
<evidence type="ECO:0000256" key="7">
    <source>
        <dbReference type="PROSITE-ProRule" id="PRU01393"/>
    </source>
</evidence>
<comment type="caution">
    <text evidence="10">The sequence shown here is derived from an EMBL/GenBank/DDBJ whole genome shotgun (WGS) entry which is preliminary data.</text>
</comment>
<dbReference type="InterPro" id="IPR036959">
    <property type="entry name" value="Peptidase_C12_UCH_sf"/>
</dbReference>
<evidence type="ECO:0000256" key="1">
    <source>
        <dbReference type="ARBA" id="ARBA00000707"/>
    </source>
</evidence>
<feature type="compositionally biased region" description="Polar residues" evidence="8">
    <location>
        <begin position="1"/>
        <end position="12"/>
    </location>
</feature>
<evidence type="ECO:0000256" key="2">
    <source>
        <dbReference type="ARBA" id="ARBA00012759"/>
    </source>
</evidence>
<feature type="active site" description="Proton donor" evidence="7">
    <location>
        <position position="333"/>
    </location>
</feature>
<reference evidence="10 11" key="1">
    <citation type="submission" date="2024-02" db="EMBL/GenBank/DDBJ databases">
        <title>De novo assembly and annotation of 12 fungi associated with fruit tree decline syndrome in Ontario, Canada.</title>
        <authorList>
            <person name="Sulman M."/>
            <person name="Ellouze W."/>
            <person name="Ilyukhin E."/>
        </authorList>
    </citation>
    <scope>NUCLEOTIDE SEQUENCE [LARGE SCALE GENOMIC DNA]</scope>
    <source>
        <strain evidence="10 11">M42-189</strain>
    </source>
</reference>
<feature type="compositionally biased region" description="Basic and acidic residues" evidence="8">
    <location>
        <begin position="82"/>
        <end position="91"/>
    </location>
</feature>
<feature type="site" description="Important for enzyme activity" evidence="7">
    <location>
        <position position="348"/>
    </location>
</feature>
<dbReference type="PANTHER" id="PTHR10589:SF29">
    <property type="entry name" value="UBIQUITIN CARBOXYL-TERMINAL HYDROLASE"/>
    <property type="match status" value="1"/>
</dbReference>
<proteinExistence type="inferred from homology"/>
<feature type="domain" description="UCH catalytic" evidence="9">
    <location>
        <begin position="124"/>
        <end position="394"/>
    </location>
</feature>
<evidence type="ECO:0000313" key="10">
    <source>
        <dbReference type="EMBL" id="KAL1601827.1"/>
    </source>
</evidence>
<feature type="region of interest" description="Disordered" evidence="8">
    <location>
        <begin position="1"/>
        <end position="114"/>
    </location>
</feature>
<dbReference type="Gene3D" id="3.40.532.10">
    <property type="entry name" value="Peptidase C12, ubiquitin carboxyl-terminal hydrolase"/>
    <property type="match status" value="1"/>
</dbReference>
<keyword evidence="5 7" id="KW-0378">Hydrolase</keyword>
<dbReference type="Proteomes" id="UP001521785">
    <property type="component" value="Unassembled WGS sequence"/>
</dbReference>
<dbReference type="PANTHER" id="PTHR10589">
    <property type="entry name" value="UBIQUITIN CARBOXYL-TERMINAL HYDROLASE"/>
    <property type="match status" value="1"/>
</dbReference>
<dbReference type="EMBL" id="JAKJXO020000008">
    <property type="protein sequence ID" value="KAL1601827.1"/>
    <property type="molecule type" value="Genomic_DNA"/>
</dbReference>
<keyword evidence="4 7" id="KW-0833">Ubl conjugation pathway</keyword>
<keyword evidence="3 7" id="KW-0645">Protease</keyword>
<dbReference type="InterPro" id="IPR038765">
    <property type="entry name" value="Papain-like_cys_pep_sf"/>
</dbReference>